<dbReference type="EMBL" id="NRSD01000002">
    <property type="protein sequence ID" value="MBK1643783.1"/>
    <property type="molecule type" value="Genomic_DNA"/>
</dbReference>
<keyword evidence="3" id="KW-1185">Reference proteome</keyword>
<protein>
    <submittedName>
        <fullName evidence="2">Chromosome partitioning protein</fullName>
    </submittedName>
</protein>
<proteinExistence type="predicted"/>
<reference evidence="2 3" key="1">
    <citation type="journal article" date="2020" name="Microorganisms">
        <title>Osmotic Adaptation and Compatible Solute Biosynthesis of Phototrophic Bacteria as Revealed from Genome Analyses.</title>
        <authorList>
            <person name="Imhoff J.F."/>
            <person name="Rahn T."/>
            <person name="Kunzel S."/>
            <person name="Keller A."/>
            <person name="Neulinger S.C."/>
        </authorList>
    </citation>
    <scope>NUCLEOTIDE SEQUENCE [LARGE SCALE GENOMIC DNA]</scope>
    <source>
        <strain evidence="2 3">DSM 21303</strain>
    </source>
</reference>
<dbReference type="SUPFAM" id="SSF52540">
    <property type="entry name" value="P-loop containing nucleoside triphosphate hydrolases"/>
    <property type="match status" value="1"/>
</dbReference>
<dbReference type="AlphaFoldDB" id="A0A9X0WFT5"/>
<evidence type="ECO:0000259" key="1">
    <source>
        <dbReference type="Pfam" id="PF01656"/>
    </source>
</evidence>
<dbReference type="PANTHER" id="PTHR13696">
    <property type="entry name" value="P-LOOP CONTAINING NUCLEOSIDE TRIPHOSPHATE HYDROLASE"/>
    <property type="match status" value="1"/>
</dbReference>
<dbReference type="CDD" id="cd02042">
    <property type="entry name" value="ParAB_family"/>
    <property type="match status" value="1"/>
</dbReference>
<accession>A0A9X0WFT5</accession>
<sequence>MRGPTRVLFWHRKGGTGKTSLAIGCACRFARSRVPGQRPRVLLIDTDPQGSAAAWGERYAEDAGLVVRADSGHDLWDRNQALLERFDRVLVDAAPSVTAETLDLLAGTDRLLIPTRPAWPDVWALEAVAELLADQDRAGHRLVARVVFNQVRDEALAPFAAALAEFGLQALPNVIPADPQWPALFRGGPPPDAVAGLLSALD</sequence>
<dbReference type="PANTHER" id="PTHR13696:SF99">
    <property type="entry name" value="COBYRINIC ACID AC-DIAMIDE SYNTHASE"/>
    <property type="match status" value="1"/>
</dbReference>
<dbReference type="InterPro" id="IPR050678">
    <property type="entry name" value="DNA_Partitioning_ATPase"/>
</dbReference>
<dbReference type="InterPro" id="IPR002586">
    <property type="entry name" value="CobQ/CobB/MinD/ParA_Nub-bd_dom"/>
</dbReference>
<evidence type="ECO:0000313" key="2">
    <source>
        <dbReference type="EMBL" id="MBK1643783.1"/>
    </source>
</evidence>
<dbReference type="Gene3D" id="3.40.50.300">
    <property type="entry name" value="P-loop containing nucleotide triphosphate hydrolases"/>
    <property type="match status" value="1"/>
</dbReference>
<organism evidence="2 3">
    <name type="scientific">Thiocapsa imhoffii</name>
    <dbReference type="NCBI Taxonomy" id="382777"/>
    <lineage>
        <taxon>Bacteria</taxon>
        <taxon>Pseudomonadati</taxon>
        <taxon>Pseudomonadota</taxon>
        <taxon>Gammaproteobacteria</taxon>
        <taxon>Chromatiales</taxon>
        <taxon>Chromatiaceae</taxon>
        <taxon>Thiocapsa</taxon>
    </lineage>
</organism>
<dbReference type="RefSeq" id="WP_200386574.1">
    <property type="nucleotide sequence ID" value="NZ_NRSD01000002.1"/>
</dbReference>
<name>A0A9X0WFT5_9GAMM</name>
<dbReference type="Proteomes" id="UP001138802">
    <property type="component" value="Unassembled WGS sequence"/>
</dbReference>
<dbReference type="Pfam" id="PF01656">
    <property type="entry name" value="CbiA"/>
    <property type="match status" value="1"/>
</dbReference>
<comment type="caution">
    <text evidence="2">The sequence shown here is derived from an EMBL/GenBank/DDBJ whole genome shotgun (WGS) entry which is preliminary data.</text>
</comment>
<feature type="domain" description="CobQ/CobB/MinD/ParA nucleotide binding" evidence="1">
    <location>
        <begin position="12"/>
        <end position="180"/>
    </location>
</feature>
<evidence type="ECO:0000313" key="3">
    <source>
        <dbReference type="Proteomes" id="UP001138802"/>
    </source>
</evidence>
<gene>
    <name evidence="2" type="ORF">CKO25_03735</name>
</gene>
<dbReference type="InterPro" id="IPR027417">
    <property type="entry name" value="P-loop_NTPase"/>
</dbReference>